<dbReference type="InterPro" id="IPR028098">
    <property type="entry name" value="Glyco_trans_4-like_N"/>
</dbReference>
<dbReference type="SUPFAM" id="SSF53756">
    <property type="entry name" value="UDP-Glycosyltransferase/glycogen phosphorylase"/>
    <property type="match status" value="1"/>
</dbReference>
<proteinExistence type="predicted"/>
<dbReference type="PANTHER" id="PTHR12526:SF595">
    <property type="entry name" value="BLL5217 PROTEIN"/>
    <property type="match status" value="1"/>
</dbReference>
<evidence type="ECO:0000259" key="5">
    <source>
        <dbReference type="Pfam" id="PF13439"/>
    </source>
</evidence>
<feature type="domain" description="Glycosyltransferase subfamily 4-like N-terminal" evidence="5">
    <location>
        <begin position="14"/>
        <end position="115"/>
    </location>
</feature>
<evidence type="ECO:0000256" key="2">
    <source>
        <dbReference type="ARBA" id="ARBA00022679"/>
    </source>
</evidence>
<protein>
    <submittedName>
        <fullName evidence="6">Glycosyltransferase family 4 protein</fullName>
    </submittedName>
</protein>
<feature type="region of interest" description="Disordered" evidence="3">
    <location>
        <begin position="353"/>
        <end position="372"/>
    </location>
</feature>
<dbReference type="Pfam" id="PF13439">
    <property type="entry name" value="Glyco_transf_4"/>
    <property type="match status" value="1"/>
</dbReference>
<organism evidence="6 7">
    <name type="scientific">Rugosimonospora acidiphila</name>
    <dbReference type="NCBI Taxonomy" id="556531"/>
    <lineage>
        <taxon>Bacteria</taxon>
        <taxon>Bacillati</taxon>
        <taxon>Actinomycetota</taxon>
        <taxon>Actinomycetes</taxon>
        <taxon>Micromonosporales</taxon>
        <taxon>Micromonosporaceae</taxon>
        <taxon>Rugosimonospora</taxon>
    </lineage>
</organism>
<evidence type="ECO:0000256" key="1">
    <source>
        <dbReference type="ARBA" id="ARBA00022676"/>
    </source>
</evidence>
<evidence type="ECO:0000313" key="6">
    <source>
        <dbReference type="EMBL" id="GAA5188049.1"/>
    </source>
</evidence>
<reference evidence="7" key="1">
    <citation type="journal article" date="2019" name="Int. J. Syst. Evol. Microbiol.">
        <title>The Global Catalogue of Microorganisms (GCM) 10K type strain sequencing project: providing services to taxonomists for standard genome sequencing and annotation.</title>
        <authorList>
            <consortium name="The Broad Institute Genomics Platform"/>
            <consortium name="The Broad Institute Genome Sequencing Center for Infectious Disease"/>
            <person name="Wu L."/>
            <person name="Ma J."/>
        </authorList>
    </citation>
    <scope>NUCLEOTIDE SEQUENCE [LARGE SCALE GENOMIC DNA]</scope>
    <source>
        <strain evidence="7">JCM 18304</strain>
    </source>
</reference>
<keyword evidence="2" id="KW-0808">Transferase</keyword>
<keyword evidence="1" id="KW-0328">Glycosyltransferase</keyword>
<feature type="compositionally biased region" description="Basic and acidic residues" evidence="3">
    <location>
        <begin position="362"/>
        <end position="372"/>
    </location>
</feature>
<accession>A0ABP9RVL9</accession>
<name>A0ABP9RVL9_9ACTN</name>
<dbReference type="Gene3D" id="3.40.50.2000">
    <property type="entry name" value="Glycogen Phosphorylase B"/>
    <property type="match status" value="2"/>
</dbReference>
<dbReference type="PANTHER" id="PTHR12526">
    <property type="entry name" value="GLYCOSYLTRANSFERASE"/>
    <property type="match status" value="1"/>
</dbReference>
<dbReference type="EMBL" id="BAABJQ010000010">
    <property type="protein sequence ID" value="GAA5188049.1"/>
    <property type="molecule type" value="Genomic_DNA"/>
</dbReference>
<sequence length="372" mass="40475">MVVPPWYEVPPLGYGGVEVIAGALVDALVARGHEVTLFGAGSRTGTAASHFIASNPSLQHARLGQLLPALVHTARVNKLMSEGEYDVVHDHTTDGPVTAAMRKAPTVVTVHGIVNSDLGDFLDALGDSVRLVAISRSQRASRPSLPWAATVHNALPYMDPVEAPQRHDGPVLWLARFSPDKGPDLAINACREAGLPLVLAGKASEPSEAKYLEEEIRPMLRDGDDIQLLADADRTVTDKLLAEARCLIMPIRWDEPFGMVMIEAMAVGTPVVALSRGAVPELVRDGLTGWVRGRPEDLPAALHRIDEIDPADCVAHVRANFSAPLMARRYERVYLEAVDAAMIPGRRRRMVDSRPQPVPVLRRPDRRMPYVG</sequence>
<keyword evidence="7" id="KW-1185">Reference proteome</keyword>
<gene>
    <name evidence="6" type="ORF">GCM10023322_37770</name>
</gene>
<dbReference type="InterPro" id="IPR001296">
    <property type="entry name" value="Glyco_trans_1"/>
</dbReference>
<evidence type="ECO:0000259" key="4">
    <source>
        <dbReference type="Pfam" id="PF00534"/>
    </source>
</evidence>
<comment type="caution">
    <text evidence="6">The sequence shown here is derived from an EMBL/GenBank/DDBJ whole genome shotgun (WGS) entry which is preliminary data.</text>
</comment>
<evidence type="ECO:0000313" key="7">
    <source>
        <dbReference type="Proteomes" id="UP001501570"/>
    </source>
</evidence>
<dbReference type="Proteomes" id="UP001501570">
    <property type="component" value="Unassembled WGS sequence"/>
</dbReference>
<evidence type="ECO:0000256" key="3">
    <source>
        <dbReference type="SAM" id="MobiDB-lite"/>
    </source>
</evidence>
<dbReference type="Pfam" id="PF00534">
    <property type="entry name" value="Glycos_transf_1"/>
    <property type="match status" value="1"/>
</dbReference>
<dbReference type="RefSeq" id="WP_425570913.1">
    <property type="nucleotide sequence ID" value="NZ_BAABJQ010000010.1"/>
</dbReference>
<feature type="domain" description="Glycosyl transferase family 1" evidence="4">
    <location>
        <begin position="171"/>
        <end position="295"/>
    </location>
</feature>